<dbReference type="OrthoDB" id="5393654at2759"/>
<gene>
    <name evidence="1" type="ORF">N7449_002204</name>
</gene>
<evidence type="ECO:0000313" key="1">
    <source>
        <dbReference type="EMBL" id="KAJ5207825.1"/>
    </source>
</evidence>
<protein>
    <submittedName>
        <fullName evidence="1">Geranylgeranyl pyrophosphate synthetase</fullName>
    </submittedName>
</protein>
<keyword evidence="2" id="KW-1185">Reference proteome</keyword>
<dbReference type="PANTHER" id="PTHR35179:SF2">
    <property type="entry name" value="START DOMAIN-CONTAINING PROTEIN"/>
    <property type="match status" value="1"/>
</dbReference>
<proteinExistence type="predicted"/>
<evidence type="ECO:0000313" key="2">
    <source>
        <dbReference type="Proteomes" id="UP001150942"/>
    </source>
</evidence>
<name>A0A9W9MUY4_9EURO</name>
<dbReference type="PANTHER" id="PTHR35179">
    <property type="entry name" value="PROTEIN CBG02620"/>
    <property type="match status" value="1"/>
</dbReference>
<sequence length="263" mass="29664">MPDLKVSTGGLEEISRQSLDSSNTVEAIITGVKHLASCNWIEAPKPTIAVPGSPALYPLEPLFRALYIEQPSFDIDSIDIVTDRNNVRKLLSFINPTQSKNGLNHPNFGVLGVNSRNYTRSTRQYCIISYRLGNISFLVRYETDGYTSDSKPSIKDDVSIGDNLAEILHSLSLTSETTYTVQMSISQTPKLVRAFHQRGIFSRPEVEDVTTTIKDWERGNQDDIKKLIALANRILRVTRNWGGSSFIRYDRLEDKLVIKQVER</sequence>
<dbReference type="Proteomes" id="UP001150942">
    <property type="component" value="Unassembled WGS sequence"/>
</dbReference>
<dbReference type="EMBL" id="JAPQKQ010000002">
    <property type="protein sequence ID" value="KAJ5207825.1"/>
    <property type="molecule type" value="Genomic_DNA"/>
</dbReference>
<dbReference type="AlphaFoldDB" id="A0A9W9MUY4"/>
<comment type="caution">
    <text evidence="1">The sequence shown here is derived from an EMBL/GenBank/DDBJ whole genome shotgun (WGS) entry which is preliminary data.</text>
</comment>
<reference evidence="1" key="1">
    <citation type="submission" date="2022-11" db="EMBL/GenBank/DDBJ databases">
        <authorList>
            <person name="Petersen C."/>
        </authorList>
    </citation>
    <scope>NUCLEOTIDE SEQUENCE</scope>
    <source>
        <strain evidence="1">IBT 20477</strain>
    </source>
</reference>
<accession>A0A9W9MUY4</accession>
<organism evidence="1 2">
    <name type="scientific">Penicillium cf. viridicatum</name>
    <dbReference type="NCBI Taxonomy" id="2972119"/>
    <lineage>
        <taxon>Eukaryota</taxon>
        <taxon>Fungi</taxon>
        <taxon>Dikarya</taxon>
        <taxon>Ascomycota</taxon>
        <taxon>Pezizomycotina</taxon>
        <taxon>Eurotiomycetes</taxon>
        <taxon>Eurotiomycetidae</taxon>
        <taxon>Eurotiales</taxon>
        <taxon>Aspergillaceae</taxon>
        <taxon>Penicillium</taxon>
    </lineage>
</organism>
<reference evidence="1" key="2">
    <citation type="journal article" date="2023" name="IMA Fungus">
        <title>Comparative genomic study of the Penicillium genus elucidates a diverse pangenome and 15 lateral gene transfer events.</title>
        <authorList>
            <person name="Petersen C."/>
            <person name="Sorensen T."/>
            <person name="Nielsen M.R."/>
            <person name="Sondergaard T.E."/>
            <person name="Sorensen J.L."/>
            <person name="Fitzpatrick D.A."/>
            <person name="Frisvad J.C."/>
            <person name="Nielsen K.L."/>
        </authorList>
    </citation>
    <scope>NUCLEOTIDE SEQUENCE</scope>
    <source>
        <strain evidence="1">IBT 20477</strain>
    </source>
</reference>